<sequence length="346" mass="39792">MVDNINSIQNVNINTESIENQFQQNNQRNANNSSPLLNLQNELAMISSSSLSETIEGLSLGYRKGSARKEDEGGTIDDKLNDILDLIKLSDTDKLKELSLQNSNLMDRHDPQLAMFGSMPKGEIIALISSLLQSTIIKNELKRKYAKLLLELLGEEQWELALLAWLGIGELNYEKIQKIKKLYEKAKDEDLQSDTSLLTWFLEVKDYPDRERYLKVIMRALSFDLSYMTELEDKIRTSAIVSDICRVILFISLDNYADLIAISIKNDKNLILTEVLSIIEQVWLTEEWLIDSPSRVFVVEEKQIYYFHLLNNFFQTLPDACFIDGDQKENIISIIIKIIDDKEDVN</sequence>
<dbReference type="Proteomes" id="UP000839598">
    <property type="component" value="Unassembled WGS sequence"/>
</dbReference>
<reference evidence="4" key="1">
    <citation type="submission" date="2018-06" db="EMBL/GenBank/DDBJ databases">
        <authorList>
            <person name="Ashton P.M."/>
            <person name="Dallman T."/>
            <person name="Nair S."/>
            <person name="De Pinna E."/>
            <person name="Peters T."/>
            <person name="Grant K."/>
        </authorList>
    </citation>
    <scope>NUCLEOTIDE SEQUENCE [LARGE SCALE GENOMIC DNA]</scope>
    <source>
        <strain evidence="4">275803</strain>
        <strain evidence="3">319688</strain>
        <strain evidence="2">646013</strain>
    </source>
</reference>
<dbReference type="EMBL" id="CP079838">
    <property type="protein sequence ID" value="QXX21583.1"/>
    <property type="molecule type" value="Genomic_DNA"/>
</dbReference>
<name>A0A344QXL8_SALER</name>
<dbReference type="GO" id="GO:0046903">
    <property type="term" value="P:secretion"/>
    <property type="evidence" value="ECO:0007669"/>
    <property type="project" value="InterPro"/>
</dbReference>
<dbReference type="EMBL" id="AAIIOQ010000001">
    <property type="protein sequence ID" value="ECE6358426.1"/>
    <property type="molecule type" value="Genomic_DNA"/>
</dbReference>
<dbReference type="InterPro" id="IPR010812">
    <property type="entry name" value="HrpJ-like"/>
</dbReference>
<dbReference type="InterPro" id="IPR038347">
    <property type="entry name" value="TyeA_sf"/>
</dbReference>
<gene>
    <name evidence="4" type="ORF">DN310_09385</name>
    <name evidence="3" type="ORF">DPA05_01615</name>
    <name evidence="2" type="ORF">FNI14_19485</name>
    <name evidence="6" type="ORF">JMJ83_03730</name>
    <name evidence="5" type="ORF">JMJ86_03660</name>
</gene>
<dbReference type="RefSeq" id="WP_000228167.1">
    <property type="nucleotide sequence ID" value="NZ_CP079838.1"/>
</dbReference>
<proteinExistence type="predicted"/>
<evidence type="ECO:0000259" key="1">
    <source>
        <dbReference type="Pfam" id="PF07201"/>
    </source>
</evidence>
<dbReference type="GO" id="GO:0019867">
    <property type="term" value="C:outer membrane"/>
    <property type="evidence" value="ECO:0007669"/>
    <property type="project" value="InterPro"/>
</dbReference>
<dbReference type="Proteomes" id="UP000839852">
    <property type="component" value="Unassembled WGS sequence"/>
</dbReference>
<dbReference type="AlphaFoldDB" id="A0A344QXL8"/>
<evidence type="ECO:0000313" key="5">
    <source>
        <dbReference type="EMBL" id="QXX17034.1"/>
    </source>
</evidence>
<reference evidence="5" key="2">
    <citation type="submission" date="2021-07" db="EMBL/GenBank/DDBJ databases">
        <title>Whole-Genome Sequences of non-enterica strains of Salmonella enterica isolated from poultry houses.</title>
        <authorList>
            <person name="Lamas A."/>
            <person name="Regal P."/>
            <person name="Miranda J.M."/>
            <person name="Vazquez B."/>
            <person name="Cepeda A."/>
            <person name="Franco C.M."/>
        </authorList>
    </citation>
    <scope>NUCLEOTIDE SEQUENCE</scope>
    <source>
        <strain evidence="5">LHICA_SA1</strain>
        <strain evidence="6">LHICA_SA3</strain>
    </source>
</reference>
<dbReference type="NCBIfam" id="TIGR02511">
    <property type="entry name" value="type_III_tyeA"/>
    <property type="match status" value="1"/>
</dbReference>
<evidence type="ECO:0000313" key="3">
    <source>
        <dbReference type="EMBL" id="ECE6358426.1"/>
    </source>
</evidence>
<dbReference type="Gene3D" id="1.20.1280.80">
    <property type="match status" value="1"/>
</dbReference>
<accession>A0A454DYZ9</accession>
<accession>A0A344QXL8</accession>
<protein>
    <submittedName>
        <fullName evidence="4">TyeA family type III secretion system gatekeeper subunit</fullName>
    </submittedName>
</protein>
<dbReference type="InterPro" id="IPR013351">
    <property type="entry name" value="T3SS_TyeA-rel"/>
</dbReference>
<dbReference type="EMBL" id="CP079836">
    <property type="protein sequence ID" value="QXX17034.1"/>
    <property type="molecule type" value="Genomic_DNA"/>
</dbReference>
<dbReference type="Pfam" id="PF07201">
    <property type="entry name" value="HrpJ"/>
    <property type="match status" value="1"/>
</dbReference>
<evidence type="ECO:0000313" key="4">
    <source>
        <dbReference type="EMBL" id="ECI4009534.1"/>
    </source>
</evidence>
<dbReference type="EMBL" id="AAIAJV010000025">
    <property type="protein sequence ID" value="ECC1608125.1"/>
    <property type="molecule type" value="Genomic_DNA"/>
</dbReference>
<evidence type="ECO:0000313" key="6">
    <source>
        <dbReference type="EMBL" id="QXX21583.1"/>
    </source>
</evidence>
<dbReference type="STRING" id="1243604.LFZ48_14025"/>
<evidence type="ECO:0000313" key="2">
    <source>
        <dbReference type="EMBL" id="ECC1608125.1"/>
    </source>
</evidence>
<dbReference type="EMBL" id="AAIVAV010000008">
    <property type="protein sequence ID" value="ECI4009534.1"/>
    <property type="molecule type" value="Genomic_DNA"/>
</dbReference>
<organism evidence="4">
    <name type="scientific">Salmonella enterica subsp. salamae</name>
    <dbReference type="NCBI Taxonomy" id="59202"/>
    <lineage>
        <taxon>Bacteria</taxon>
        <taxon>Pseudomonadati</taxon>
        <taxon>Pseudomonadota</taxon>
        <taxon>Gammaproteobacteria</taxon>
        <taxon>Enterobacterales</taxon>
        <taxon>Enterobacteriaceae</taxon>
        <taxon>Salmonella</taxon>
    </lineage>
</organism>
<feature type="domain" description="Hypersensitivity response secretion-like HrpJ" evidence="1">
    <location>
        <begin position="51"/>
        <end position="195"/>
    </location>
</feature>
<dbReference type="SUPFAM" id="SSF140591">
    <property type="entry name" value="Type III secretion system domain"/>
    <property type="match status" value="1"/>
</dbReference>